<dbReference type="Pfam" id="PF09924">
    <property type="entry name" value="LPG_synthase_C"/>
    <property type="match status" value="1"/>
</dbReference>
<dbReference type="InterPro" id="IPR016181">
    <property type="entry name" value="Acyl_CoA_acyltransferase"/>
</dbReference>
<reference evidence="2 3" key="1">
    <citation type="submission" date="2017-04" db="EMBL/GenBank/DDBJ databases">
        <authorList>
            <person name="Afonso C.L."/>
            <person name="Miller P.J."/>
            <person name="Scott M.A."/>
            <person name="Spackman E."/>
            <person name="Goraichik I."/>
            <person name="Dimitrov K.M."/>
            <person name="Suarez D.L."/>
            <person name="Swayne D.E."/>
        </authorList>
    </citation>
    <scope>NUCLEOTIDE SEQUENCE [LARGE SCALE GENOMIC DNA]</scope>
    <source>
        <strain evidence="2 3">DSM 12816</strain>
    </source>
</reference>
<evidence type="ECO:0000259" key="1">
    <source>
        <dbReference type="Pfam" id="PF09924"/>
    </source>
</evidence>
<dbReference type="Proteomes" id="UP000192790">
    <property type="component" value="Unassembled WGS sequence"/>
</dbReference>
<protein>
    <recommendedName>
        <fullName evidence="1">Phosphatidylglycerol lysyltransferase C-terminal domain-containing protein</fullName>
    </recommendedName>
</protein>
<dbReference type="InterPro" id="IPR024320">
    <property type="entry name" value="LPG_synthase_C"/>
</dbReference>
<dbReference type="InterPro" id="IPR016732">
    <property type="entry name" value="UCP018688"/>
</dbReference>
<proteinExistence type="predicted"/>
<dbReference type="AlphaFoldDB" id="A0A1W2A4Z8"/>
<accession>A0A1W2A4Z8</accession>
<dbReference type="SUPFAM" id="SSF55729">
    <property type="entry name" value="Acyl-CoA N-acyltransferases (Nat)"/>
    <property type="match status" value="2"/>
</dbReference>
<evidence type="ECO:0000313" key="3">
    <source>
        <dbReference type="Proteomes" id="UP000192790"/>
    </source>
</evidence>
<dbReference type="OrthoDB" id="9765580at2"/>
<organism evidence="2 3">
    <name type="scientific">Papillibacter cinnamivorans DSM 12816</name>
    <dbReference type="NCBI Taxonomy" id="1122930"/>
    <lineage>
        <taxon>Bacteria</taxon>
        <taxon>Bacillati</taxon>
        <taxon>Bacillota</taxon>
        <taxon>Clostridia</taxon>
        <taxon>Eubacteriales</taxon>
        <taxon>Oscillospiraceae</taxon>
        <taxon>Papillibacter</taxon>
    </lineage>
</organism>
<sequence length="310" mass="35665">MIPFKTPELSDKEWFDRTVALSDYRGCEYNFTNIFVWSEPFTQKIALQDGFLLVKATTKNGCACLYPAGAGDRRLILLHLGGESRPAGEEFTLIGLTLRTVAELENLFPGRFSYREERSNFDYLYKVEKLAELPGKKLHAKRTHINRFLESGKPWSFEPVTEKNLDECRRLNAEWNRLNGTENEDGASDDAAMEKMFDNFAQLKLDGGLLRQDGRCIAFTIGERLNSDTFDTHFEKAYASVQGAYAMINREFARYIRETYPDIVYINREDDLGIEGLRRAKQSYDPDLMVEKYVATLKPEFRSEFTGESV</sequence>
<dbReference type="EMBL" id="FWXW01000003">
    <property type="protein sequence ID" value="SMC55747.1"/>
    <property type="molecule type" value="Genomic_DNA"/>
</dbReference>
<dbReference type="PIRSF" id="PIRSF018688">
    <property type="entry name" value="UCP018688"/>
    <property type="match status" value="1"/>
</dbReference>
<dbReference type="RefSeq" id="WP_084234101.1">
    <property type="nucleotide sequence ID" value="NZ_FWXW01000003.1"/>
</dbReference>
<dbReference type="Gene3D" id="3.40.630.30">
    <property type="match status" value="1"/>
</dbReference>
<dbReference type="PANTHER" id="PTHR41373">
    <property type="entry name" value="DUF2156 DOMAIN-CONTAINING PROTEIN"/>
    <property type="match status" value="1"/>
</dbReference>
<keyword evidence="3" id="KW-1185">Reference proteome</keyword>
<dbReference type="PANTHER" id="PTHR41373:SF1">
    <property type="entry name" value="PHOSPHATIDYLGLYCEROL LYSYLTRANSFERASE C-TERMINAL DOMAIN-CONTAINING PROTEIN"/>
    <property type="match status" value="1"/>
</dbReference>
<gene>
    <name evidence="2" type="ORF">SAMN02745168_1494</name>
</gene>
<evidence type="ECO:0000313" key="2">
    <source>
        <dbReference type="EMBL" id="SMC55747.1"/>
    </source>
</evidence>
<feature type="domain" description="Phosphatidylglycerol lysyltransferase C-terminal" evidence="1">
    <location>
        <begin position="21"/>
        <end position="295"/>
    </location>
</feature>
<name>A0A1W2A4Z8_9FIRM</name>
<dbReference type="STRING" id="1122930.SAMN02745168_1494"/>